<evidence type="ECO:0000313" key="3">
    <source>
        <dbReference type="Proteomes" id="UP000799421"/>
    </source>
</evidence>
<reference evidence="2" key="1">
    <citation type="journal article" date="2020" name="Stud. Mycol.">
        <title>101 Dothideomycetes genomes: a test case for predicting lifestyles and emergence of pathogens.</title>
        <authorList>
            <person name="Haridas S."/>
            <person name="Albert R."/>
            <person name="Binder M."/>
            <person name="Bloem J."/>
            <person name="Labutti K."/>
            <person name="Salamov A."/>
            <person name="Andreopoulos B."/>
            <person name="Baker S."/>
            <person name="Barry K."/>
            <person name="Bills G."/>
            <person name="Bluhm B."/>
            <person name="Cannon C."/>
            <person name="Castanera R."/>
            <person name="Culley D."/>
            <person name="Daum C."/>
            <person name="Ezra D."/>
            <person name="Gonzalez J."/>
            <person name="Henrissat B."/>
            <person name="Kuo A."/>
            <person name="Liang C."/>
            <person name="Lipzen A."/>
            <person name="Lutzoni F."/>
            <person name="Magnuson J."/>
            <person name="Mondo S."/>
            <person name="Nolan M."/>
            <person name="Ohm R."/>
            <person name="Pangilinan J."/>
            <person name="Park H.-J."/>
            <person name="Ramirez L."/>
            <person name="Alfaro M."/>
            <person name="Sun H."/>
            <person name="Tritt A."/>
            <person name="Yoshinaga Y."/>
            <person name="Zwiers L.-H."/>
            <person name="Turgeon B."/>
            <person name="Goodwin S."/>
            <person name="Spatafora J."/>
            <person name="Crous P."/>
            <person name="Grigoriev I."/>
        </authorList>
    </citation>
    <scope>NUCLEOTIDE SEQUENCE</scope>
    <source>
        <strain evidence="2">CBS 480.64</strain>
    </source>
</reference>
<evidence type="ECO:0000256" key="1">
    <source>
        <dbReference type="SAM" id="MobiDB-lite"/>
    </source>
</evidence>
<dbReference type="AlphaFoldDB" id="A0A6A7BSH7"/>
<evidence type="ECO:0000313" key="2">
    <source>
        <dbReference type="EMBL" id="KAF2858256.1"/>
    </source>
</evidence>
<protein>
    <submittedName>
        <fullName evidence="2">Uncharacterized protein</fullName>
    </submittedName>
</protein>
<dbReference type="EMBL" id="MU006014">
    <property type="protein sequence ID" value="KAF2858256.1"/>
    <property type="molecule type" value="Genomic_DNA"/>
</dbReference>
<feature type="compositionally biased region" description="Low complexity" evidence="1">
    <location>
        <begin position="77"/>
        <end position="103"/>
    </location>
</feature>
<feature type="region of interest" description="Disordered" evidence="1">
    <location>
        <begin position="1"/>
        <end position="108"/>
    </location>
</feature>
<accession>A0A6A7BSH7</accession>
<keyword evidence="3" id="KW-1185">Reference proteome</keyword>
<proteinExistence type="predicted"/>
<organism evidence="2 3">
    <name type="scientific">Piedraia hortae CBS 480.64</name>
    <dbReference type="NCBI Taxonomy" id="1314780"/>
    <lineage>
        <taxon>Eukaryota</taxon>
        <taxon>Fungi</taxon>
        <taxon>Dikarya</taxon>
        <taxon>Ascomycota</taxon>
        <taxon>Pezizomycotina</taxon>
        <taxon>Dothideomycetes</taxon>
        <taxon>Dothideomycetidae</taxon>
        <taxon>Capnodiales</taxon>
        <taxon>Piedraiaceae</taxon>
        <taxon>Piedraia</taxon>
    </lineage>
</organism>
<sequence>MPPKLENFNESHSGDADSRDEKHDNLSDQEYVCGESETASTWMTYPDRKSSSNLTGPLTPSRRSSSSPNIQPYSHTQCSHISQPNSSSSPGSSSDQQSSFPGPVVTSNQEQGTFADTLENNYHENDRKDPILAGFFKAMLNYMATEHNLTSDRDRRLLAKDLCWFSAPYWMAPALNTMEELYKSKGDPYRPEYFAKLHDMSRNYVDLRVCLELVVAQHGTLMESAEFEDILEKAGEELAKEQAGS</sequence>
<name>A0A6A7BSH7_9PEZI</name>
<dbReference type="Proteomes" id="UP000799421">
    <property type="component" value="Unassembled WGS sequence"/>
</dbReference>
<gene>
    <name evidence="2" type="ORF">K470DRAFT_289737</name>
</gene>
<feature type="compositionally biased region" description="Basic and acidic residues" evidence="1">
    <location>
        <begin position="7"/>
        <end position="26"/>
    </location>
</feature>